<protein>
    <recommendedName>
        <fullName evidence="3">Growth inhibitor PemK</fullName>
    </recommendedName>
</protein>
<organism evidence="1 2">
    <name type="scientific">Pseudobutyrivibrio xylanivorans</name>
    <dbReference type="NCBI Taxonomy" id="185007"/>
    <lineage>
        <taxon>Bacteria</taxon>
        <taxon>Bacillati</taxon>
        <taxon>Bacillota</taxon>
        <taxon>Clostridia</taxon>
        <taxon>Lachnospirales</taxon>
        <taxon>Lachnospiraceae</taxon>
        <taxon>Pseudobutyrivibrio</taxon>
    </lineage>
</organism>
<name>A0A5P6VVW0_PSEXY</name>
<dbReference type="AlphaFoldDB" id="A0A5P6VVW0"/>
<gene>
    <name evidence="1" type="ORF">FXF36_14010</name>
</gene>
<sequence>MKDFYQGDIIKIAGFGNLFLIVSKNSFIRERQMFHVCPIVKADLVNPMCIPVKGNEGNEGTAICEEIKLIDPLARNCSKVDRLNYWSVINISDAIQGMFEYD</sequence>
<accession>A0A5P6VVW0</accession>
<dbReference type="RefSeq" id="WP_151625141.1">
    <property type="nucleotide sequence ID" value="NZ_CP043028.1"/>
</dbReference>
<dbReference type="KEGG" id="pxv:FXF36_14010"/>
<dbReference type="Proteomes" id="UP000327030">
    <property type="component" value="Chromosome 1"/>
</dbReference>
<evidence type="ECO:0000313" key="1">
    <source>
        <dbReference type="EMBL" id="QFJ55924.1"/>
    </source>
</evidence>
<evidence type="ECO:0008006" key="3">
    <source>
        <dbReference type="Google" id="ProtNLM"/>
    </source>
</evidence>
<evidence type="ECO:0000313" key="2">
    <source>
        <dbReference type="Proteomes" id="UP000327030"/>
    </source>
</evidence>
<dbReference type="InterPro" id="IPR011067">
    <property type="entry name" value="Plasmid_toxin/cell-grow_inhib"/>
</dbReference>
<dbReference type="SUPFAM" id="SSF50118">
    <property type="entry name" value="Cell growth inhibitor/plasmid maintenance toxic component"/>
    <property type="match status" value="1"/>
</dbReference>
<proteinExistence type="predicted"/>
<dbReference type="OrthoDB" id="2002983at2"/>
<dbReference type="Gene3D" id="2.30.30.110">
    <property type="match status" value="1"/>
</dbReference>
<dbReference type="EMBL" id="CP043028">
    <property type="protein sequence ID" value="QFJ55924.1"/>
    <property type="molecule type" value="Genomic_DNA"/>
</dbReference>
<reference evidence="2" key="1">
    <citation type="submission" date="2019-08" db="EMBL/GenBank/DDBJ databases">
        <title>Complete Genome Sequence of the Polysaccharide-Degrading Rumen Bacterium Pseudobutyrivibrio xylanivorans MA3014.</title>
        <authorList>
            <person name="Palevich N."/>
            <person name="Maclean P.H."/>
            <person name="Kelly W.J."/>
            <person name="Leahy S.C."/>
            <person name="Rakonjac J."/>
            <person name="Attwood G.T."/>
        </authorList>
    </citation>
    <scope>NUCLEOTIDE SEQUENCE [LARGE SCALE GENOMIC DNA]</scope>
    <source>
        <strain evidence="2">MA3014</strain>
    </source>
</reference>